<dbReference type="PANTHER" id="PTHR47549:SF2">
    <property type="entry name" value="GOLGI APPARATUS MEMBRANE PROTEIN TVP38"/>
    <property type="match status" value="1"/>
</dbReference>
<keyword evidence="9 10" id="KW-0472">Membrane</keyword>
<evidence type="ECO:0000256" key="3">
    <source>
        <dbReference type="ARBA" id="ARBA00008640"/>
    </source>
</evidence>
<evidence type="ECO:0000256" key="10">
    <source>
        <dbReference type="SAM" id="Phobius"/>
    </source>
</evidence>
<feature type="transmembrane region" description="Helical" evidence="10">
    <location>
        <begin position="120"/>
        <end position="150"/>
    </location>
</feature>
<feature type="transmembrane region" description="Helical" evidence="10">
    <location>
        <begin position="79"/>
        <end position="99"/>
    </location>
</feature>
<keyword evidence="8" id="KW-0333">Golgi apparatus</keyword>
<evidence type="ECO:0000259" key="11">
    <source>
        <dbReference type="Pfam" id="PF09335"/>
    </source>
</evidence>
<proteinExistence type="inferred from homology"/>
<dbReference type="Proteomes" id="UP000250043">
    <property type="component" value="Unassembled WGS sequence"/>
</dbReference>
<comment type="function">
    <text evidence="1">Golgi membrane protein involved in vesicular trafficking and spindle migration.</text>
</comment>
<dbReference type="EMBL" id="KV722399">
    <property type="protein sequence ID" value="OCH90739.1"/>
    <property type="molecule type" value="Genomic_DNA"/>
</dbReference>
<keyword evidence="7 10" id="KW-1133">Transmembrane helix</keyword>
<feature type="domain" description="VTT" evidence="11">
    <location>
        <begin position="139"/>
        <end position="253"/>
    </location>
</feature>
<evidence type="ECO:0000256" key="9">
    <source>
        <dbReference type="ARBA" id="ARBA00023136"/>
    </source>
</evidence>
<evidence type="ECO:0000256" key="2">
    <source>
        <dbReference type="ARBA" id="ARBA00004653"/>
    </source>
</evidence>
<evidence type="ECO:0000256" key="4">
    <source>
        <dbReference type="ARBA" id="ARBA00013533"/>
    </source>
</evidence>
<evidence type="ECO:0000313" key="12">
    <source>
        <dbReference type="EMBL" id="OCH90739.1"/>
    </source>
</evidence>
<evidence type="ECO:0000256" key="5">
    <source>
        <dbReference type="ARBA" id="ARBA00020673"/>
    </source>
</evidence>
<evidence type="ECO:0000313" key="13">
    <source>
        <dbReference type="Proteomes" id="UP000250043"/>
    </source>
</evidence>
<feature type="transmembrane region" description="Helical" evidence="10">
    <location>
        <begin position="268"/>
        <end position="288"/>
    </location>
</feature>
<accession>A0A8E2AX30</accession>
<dbReference type="OrthoDB" id="166803at2759"/>
<dbReference type="InterPro" id="IPR051076">
    <property type="entry name" value="Golgi_membrane_TVP38/TMEM64"/>
</dbReference>
<name>A0A8E2AX30_9APHY</name>
<protein>
    <recommendedName>
        <fullName evidence="4">Golgi apparatus membrane protein TVP38</fullName>
    </recommendedName>
    <alternativeName>
        <fullName evidence="5">Golgi apparatus membrane protein tvp38</fullName>
    </alternativeName>
</protein>
<keyword evidence="6 10" id="KW-0812">Transmembrane</keyword>
<dbReference type="GO" id="GO:0000139">
    <property type="term" value="C:Golgi membrane"/>
    <property type="evidence" value="ECO:0007669"/>
    <property type="project" value="UniProtKB-SubCell"/>
</dbReference>
<dbReference type="PANTHER" id="PTHR47549">
    <property type="entry name" value="GOLGI APPARATUS MEMBRANE PROTEIN TVP38-RELATED"/>
    <property type="match status" value="1"/>
</dbReference>
<comment type="subcellular location">
    <subcellularLocation>
        <location evidence="2">Golgi apparatus membrane</location>
        <topology evidence="2">Multi-pass membrane protein</topology>
    </subcellularLocation>
</comment>
<evidence type="ECO:0000256" key="8">
    <source>
        <dbReference type="ARBA" id="ARBA00023034"/>
    </source>
</evidence>
<sequence>MAAPYPPAYSGANQLQLPMFPSKSASMEPPSRSPSEAAINIRELSRTPSPTPSEEAALHPEPFDPSKIFTKGFWFNKRMLIRLAIIALGVCFALTFTVFRKQIANALSPATNWMHNLTAGWLIPIAVMIVMSFPPLFGHEIVAILCGLVWGVGPGFAIVAAGTLLGELTSFLVFRYFCIARGLKLERTNIRYACLARVVRRGGFKVVLIMRYSAIPSHFSTAVFSTCGVPILIFCAAAVLSLPKQLVTVFLGSTLSTSSDGESHTDKIVERIVLVITIGATVIGLMYINRRTRAVLPEVIYARRKARQAKLQSEVMLGERGNSNSAV</sequence>
<evidence type="ECO:0000256" key="6">
    <source>
        <dbReference type="ARBA" id="ARBA00022692"/>
    </source>
</evidence>
<evidence type="ECO:0000256" key="7">
    <source>
        <dbReference type="ARBA" id="ARBA00022989"/>
    </source>
</evidence>
<keyword evidence="13" id="KW-1185">Reference proteome</keyword>
<dbReference type="AlphaFoldDB" id="A0A8E2AX30"/>
<feature type="transmembrane region" description="Helical" evidence="10">
    <location>
        <begin position="219"/>
        <end position="242"/>
    </location>
</feature>
<evidence type="ECO:0000256" key="1">
    <source>
        <dbReference type="ARBA" id="ARBA00002978"/>
    </source>
</evidence>
<dbReference type="Pfam" id="PF09335">
    <property type="entry name" value="VTT_dom"/>
    <property type="match status" value="1"/>
</dbReference>
<reference evidence="12 13" key="1">
    <citation type="submission" date="2016-07" db="EMBL/GenBank/DDBJ databases">
        <title>Draft genome of the white-rot fungus Obba rivulosa 3A-2.</title>
        <authorList>
            <consortium name="DOE Joint Genome Institute"/>
            <person name="Miettinen O."/>
            <person name="Riley R."/>
            <person name="Acob R."/>
            <person name="Barry K."/>
            <person name="Cullen D."/>
            <person name="De Vries R."/>
            <person name="Hainaut M."/>
            <person name="Hatakka A."/>
            <person name="Henrissat B."/>
            <person name="Hilden K."/>
            <person name="Kuo R."/>
            <person name="Labutti K."/>
            <person name="Lipzen A."/>
            <person name="Makela M.R."/>
            <person name="Sandor L."/>
            <person name="Spatafora J.W."/>
            <person name="Grigoriev I.V."/>
            <person name="Hibbett D.S."/>
        </authorList>
    </citation>
    <scope>NUCLEOTIDE SEQUENCE [LARGE SCALE GENOMIC DNA]</scope>
    <source>
        <strain evidence="12 13">3A-2</strain>
    </source>
</reference>
<feature type="transmembrane region" description="Helical" evidence="10">
    <location>
        <begin position="156"/>
        <end position="177"/>
    </location>
</feature>
<organism evidence="12 13">
    <name type="scientific">Obba rivulosa</name>
    <dbReference type="NCBI Taxonomy" id="1052685"/>
    <lineage>
        <taxon>Eukaryota</taxon>
        <taxon>Fungi</taxon>
        <taxon>Dikarya</taxon>
        <taxon>Basidiomycota</taxon>
        <taxon>Agaricomycotina</taxon>
        <taxon>Agaricomycetes</taxon>
        <taxon>Polyporales</taxon>
        <taxon>Gelatoporiaceae</taxon>
        <taxon>Obba</taxon>
    </lineage>
</organism>
<dbReference type="InterPro" id="IPR032816">
    <property type="entry name" value="VTT_dom"/>
</dbReference>
<gene>
    <name evidence="12" type="ORF">OBBRIDRAFT_584728</name>
</gene>
<comment type="similarity">
    <text evidence="3">Belongs to the TVP38/TMEM64 family.</text>
</comment>